<keyword evidence="2" id="KW-0812">Transmembrane</keyword>
<accession>A0A7V7PNT7</accession>
<evidence type="ECO:0000313" key="3">
    <source>
        <dbReference type="EMBL" id="KAB0679556.1"/>
    </source>
</evidence>
<feature type="region of interest" description="Disordered" evidence="1">
    <location>
        <begin position="178"/>
        <end position="231"/>
    </location>
</feature>
<feature type="region of interest" description="Disordered" evidence="1">
    <location>
        <begin position="117"/>
        <end position="141"/>
    </location>
</feature>
<reference evidence="3 4" key="1">
    <citation type="submission" date="2019-09" db="EMBL/GenBank/DDBJ databases">
        <title>YIM 132180 draft genome.</title>
        <authorList>
            <person name="Zhang K."/>
        </authorList>
    </citation>
    <scope>NUCLEOTIDE SEQUENCE [LARGE SCALE GENOMIC DNA]</scope>
    <source>
        <strain evidence="3 4">YIM 132180</strain>
    </source>
</reference>
<sequence>MAGHYLKKRLRTASLARRLASFALILLVVAVLMFRLHGIEFEVLRILLAVVGALAALALVLALFGLARVWRKGYRGGGAALAALVIGALVAAPFAFAGALALRNPPTNMAETDGIAEEEQDASAATVPPAAPTNATQAPDEEEALNGRVFAVRASQVYAAVRLVLGDVGWTVGEVQTADPEQGTSGEDASPADEPPPAAIAGTVPVPTPREVPGEAETPAKAPDPLDQPDSGEYRIAAVAASPVLGLPSDVEIRIVEDDSQAYLDLRSVSRFGSYDFGQNRRFIEDFLARVDTAMVGTVAPAGS</sequence>
<feature type="compositionally biased region" description="Low complexity" evidence="1">
    <location>
        <begin position="122"/>
        <end position="138"/>
    </location>
</feature>
<proteinExistence type="predicted"/>
<gene>
    <name evidence="3" type="ORF">F6X38_12080</name>
</gene>
<evidence type="ECO:0000313" key="4">
    <source>
        <dbReference type="Proteomes" id="UP000432089"/>
    </source>
</evidence>
<evidence type="ECO:0000256" key="2">
    <source>
        <dbReference type="SAM" id="Phobius"/>
    </source>
</evidence>
<dbReference type="EMBL" id="VZDO01000009">
    <property type="protein sequence ID" value="KAB0679556.1"/>
    <property type="molecule type" value="Genomic_DNA"/>
</dbReference>
<protein>
    <submittedName>
        <fullName evidence="3">DUF1499 domain-containing protein</fullName>
    </submittedName>
</protein>
<organism evidence="3 4">
    <name type="scientific">Plantimonas leprariae</name>
    <dbReference type="NCBI Taxonomy" id="2615207"/>
    <lineage>
        <taxon>Bacteria</taxon>
        <taxon>Pseudomonadati</taxon>
        <taxon>Pseudomonadota</taxon>
        <taxon>Alphaproteobacteria</taxon>
        <taxon>Hyphomicrobiales</taxon>
        <taxon>Aurantimonadaceae</taxon>
        <taxon>Plantimonas</taxon>
    </lineage>
</organism>
<comment type="caution">
    <text evidence="3">The sequence shown here is derived from an EMBL/GenBank/DDBJ whole genome shotgun (WGS) entry which is preliminary data.</text>
</comment>
<feature type="transmembrane region" description="Helical" evidence="2">
    <location>
        <begin position="79"/>
        <end position="102"/>
    </location>
</feature>
<keyword evidence="2" id="KW-1133">Transmembrane helix</keyword>
<dbReference type="Proteomes" id="UP000432089">
    <property type="component" value="Unassembled WGS sequence"/>
</dbReference>
<dbReference type="RefSeq" id="WP_150970080.1">
    <property type="nucleotide sequence ID" value="NZ_VZDO01000009.1"/>
</dbReference>
<name>A0A7V7PNT7_9HYPH</name>
<dbReference type="InterPro" id="IPR010865">
    <property type="entry name" value="DUF1499"/>
</dbReference>
<feature type="transmembrane region" description="Helical" evidence="2">
    <location>
        <begin position="46"/>
        <end position="67"/>
    </location>
</feature>
<dbReference type="AlphaFoldDB" id="A0A7V7PNT7"/>
<dbReference type="Pfam" id="PF07386">
    <property type="entry name" value="DUF1499"/>
    <property type="match status" value="1"/>
</dbReference>
<keyword evidence="2" id="KW-0472">Membrane</keyword>
<evidence type="ECO:0000256" key="1">
    <source>
        <dbReference type="SAM" id="MobiDB-lite"/>
    </source>
</evidence>
<keyword evidence="4" id="KW-1185">Reference proteome</keyword>
<feature type="transmembrane region" description="Helical" evidence="2">
    <location>
        <begin position="15"/>
        <end position="34"/>
    </location>
</feature>